<comment type="similarity">
    <text evidence="2">Belongs to the 'phage' integrase family.</text>
</comment>
<dbReference type="PROSITE" id="PS51898">
    <property type="entry name" value="TYR_RECOMBINASE"/>
    <property type="match status" value="1"/>
</dbReference>
<dbReference type="PANTHER" id="PTHR30629:SF2">
    <property type="entry name" value="PROPHAGE INTEGRASE INTS-RELATED"/>
    <property type="match status" value="1"/>
</dbReference>
<dbReference type="InterPro" id="IPR011010">
    <property type="entry name" value="DNA_brk_join_enz"/>
</dbReference>
<dbReference type="Pfam" id="PF00589">
    <property type="entry name" value="Phage_integrase"/>
    <property type="match status" value="1"/>
</dbReference>
<dbReference type="Gene3D" id="1.10.150.130">
    <property type="match status" value="1"/>
</dbReference>
<dbReference type="InterPro" id="IPR010998">
    <property type="entry name" value="Integrase_recombinase_N"/>
</dbReference>
<evidence type="ECO:0000313" key="9">
    <source>
        <dbReference type="EMBL" id="AQP38616.1"/>
    </source>
</evidence>
<dbReference type="Proteomes" id="UP000188159">
    <property type="component" value="Chromosome"/>
</dbReference>
<accession>A0A1Q2C4H0</accession>
<sequence>MAVIKQERVSKKTGKTKKIYMASQWHPLLKKRVYGPSRQNKKDAKQDDAKLTLQIKKEVKEEKVKKQSEEFFGKVADTWLEANKKTYADQTYRTYRGYLDHYIFPVFEDVPISAIEPKHILNLKKSLEDGNNPKKRKYGAETVNKCINVLCDVFNFAVSPLKLIDGKDNPMIGIKRNKVPYIAKPTWSDEQISVFLTSREAKESHYYAMFCCQILLGPRPSETCGLAENDYDPDRQCFYMHRTLNKHGVLEDNMKGSNSFRAVYLPDTLNKIVKKKLLWKKEMRLQYPDLFDNDFLFNTEIGTPVRPDHLYRMFTRTEKRYNSNHNEKLPVITLYGCRHTFATTNYERGESDKVLSEIMGNTPATFLQKYAHIHGDRKQQSLDAFENIIFKTGNEN</sequence>
<evidence type="ECO:0000256" key="2">
    <source>
        <dbReference type="ARBA" id="ARBA00008857"/>
    </source>
</evidence>
<organism evidence="9 10">
    <name type="scientific">Anaerostipes hadrus</name>
    <dbReference type="NCBI Taxonomy" id="649756"/>
    <lineage>
        <taxon>Bacteria</taxon>
        <taxon>Bacillati</taxon>
        <taxon>Bacillota</taxon>
        <taxon>Clostridia</taxon>
        <taxon>Lachnospirales</taxon>
        <taxon>Lachnospiraceae</taxon>
        <taxon>Anaerostipes</taxon>
    </lineage>
</organism>
<dbReference type="GO" id="GO:0003677">
    <property type="term" value="F:DNA binding"/>
    <property type="evidence" value="ECO:0007669"/>
    <property type="project" value="UniProtKB-UniRule"/>
</dbReference>
<keyword evidence="5" id="KW-0233">DNA recombination</keyword>
<dbReference type="Pfam" id="PF14659">
    <property type="entry name" value="Phage_int_SAM_3"/>
    <property type="match status" value="1"/>
</dbReference>
<evidence type="ECO:0000259" key="8">
    <source>
        <dbReference type="PROSITE" id="PS51900"/>
    </source>
</evidence>
<feature type="domain" description="Core-binding (CB)" evidence="8">
    <location>
        <begin position="70"/>
        <end position="158"/>
    </location>
</feature>
<evidence type="ECO:0000256" key="5">
    <source>
        <dbReference type="ARBA" id="ARBA00023172"/>
    </source>
</evidence>
<dbReference type="GO" id="GO:0015074">
    <property type="term" value="P:DNA integration"/>
    <property type="evidence" value="ECO:0007669"/>
    <property type="project" value="UniProtKB-KW"/>
</dbReference>
<name>A0A1Q2C4H0_ANAHA</name>
<evidence type="ECO:0008006" key="11">
    <source>
        <dbReference type="Google" id="ProtNLM"/>
    </source>
</evidence>
<dbReference type="AlphaFoldDB" id="A0A1Q2C4H0"/>
<dbReference type="InterPro" id="IPR004107">
    <property type="entry name" value="Integrase_SAM-like_N"/>
</dbReference>
<keyword evidence="4 6" id="KW-0238">DNA-binding</keyword>
<comment type="function">
    <text evidence="1">Site-specific tyrosine recombinase, which acts by catalyzing the cutting and rejoining of the recombining DNA molecules.</text>
</comment>
<dbReference type="PANTHER" id="PTHR30629">
    <property type="entry name" value="PROPHAGE INTEGRASE"/>
    <property type="match status" value="1"/>
</dbReference>
<evidence type="ECO:0000256" key="1">
    <source>
        <dbReference type="ARBA" id="ARBA00003283"/>
    </source>
</evidence>
<dbReference type="InterPro" id="IPR044068">
    <property type="entry name" value="CB"/>
</dbReference>
<dbReference type="InterPro" id="IPR013762">
    <property type="entry name" value="Integrase-like_cat_sf"/>
</dbReference>
<dbReference type="EMBL" id="CP012098">
    <property type="protein sequence ID" value="AQP38616.1"/>
    <property type="molecule type" value="Genomic_DNA"/>
</dbReference>
<evidence type="ECO:0000313" key="10">
    <source>
        <dbReference type="Proteomes" id="UP000188159"/>
    </source>
</evidence>
<protein>
    <recommendedName>
        <fullName evidence="11">Site-specific integrase</fullName>
    </recommendedName>
</protein>
<evidence type="ECO:0000259" key="7">
    <source>
        <dbReference type="PROSITE" id="PS51898"/>
    </source>
</evidence>
<dbReference type="InterPro" id="IPR002104">
    <property type="entry name" value="Integrase_catalytic"/>
</dbReference>
<dbReference type="RefSeq" id="WP_158520177.1">
    <property type="nucleotide sequence ID" value="NZ_CP012098.1"/>
</dbReference>
<reference evidence="9 10" key="1">
    <citation type="journal article" date="2016" name="Sci. Rep.">
        <title>Accelerated dysbiosis of gut microbiota during aggravation of DSS-induced colitis by a butyrate-producing bacterium.</title>
        <authorList>
            <person name="Zhang Q."/>
            <person name="Wu Y."/>
            <person name="Wang J."/>
            <person name="Wu G."/>
            <person name="Long W."/>
            <person name="Xue Z."/>
            <person name="Wang L."/>
            <person name="Zhang X."/>
            <person name="Pang X."/>
            <person name="Zhao Y."/>
            <person name="Zhao L."/>
            <person name="Zhang C."/>
        </authorList>
    </citation>
    <scope>NUCLEOTIDE SEQUENCE [LARGE SCALE GENOMIC DNA]</scope>
    <source>
        <strain evidence="9 10">BPB5</strain>
    </source>
</reference>
<proteinExistence type="inferred from homology"/>
<evidence type="ECO:0000256" key="4">
    <source>
        <dbReference type="ARBA" id="ARBA00023125"/>
    </source>
</evidence>
<dbReference type="GO" id="GO:0006310">
    <property type="term" value="P:DNA recombination"/>
    <property type="evidence" value="ECO:0007669"/>
    <property type="project" value="UniProtKB-KW"/>
</dbReference>
<dbReference type="CDD" id="cd01189">
    <property type="entry name" value="INT_ICEBs1_C_like"/>
    <property type="match status" value="1"/>
</dbReference>
<dbReference type="Gene3D" id="1.10.443.10">
    <property type="entry name" value="Intergrase catalytic core"/>
    <property type="match status" value="1"/>
</dbReference>
<dbReference type="SUPFAM" id="SSF56349">
    <property type="entry name" value="DNA breaking-rejoining enzymes"/>
    <property type="match status" value="1"/>
</dbReference>
<gene>
    <name evidence="9" type="ORF">DO83_02720</name>
</gene>
<keyword evidence="3" id="KW-0229">DNA integration</keyword>
<dbReference type="PROSITE" id="PS51900">
    <property type="entry name" value="CB"/>
    <property type="match status" value="1"/>
</dbReference>
<feature type="domain" description="Tyr recombinase" evidence="7">
    <location>
        <begin position="182"/>
        <end position="383"/>
    </location>
</feature>
<evidence type="ECO:0000256" key="6">
    <source>
        <dbReference type="PROSITE-ProRule" id="PRU01248"/>
    </source>
</evidence>
<evidence type="ECO:0000256" key="3">
    <source>
        <dbReference type="ARBA" id="ARBA00022908"/>
    </source>
</evidence>
<dbReference type="InterPro" id="IPR050808">
    <property type="entry name" value="Phage_Integrase"/>
</dbReference>